<name>A0A8X6R285_NEPPI</name>
<dbReference type="EMBL" id="BMAW01085892">
    <property type="protein sequence ID" value="GFU44875.1"/>
    <property type="molecule type" value="Genomic_DNA"/>
</dbReference>
<gene>
    <name evidence="1" type="ORF">NPIL_604891</name>
</gene>
<accession>A0A8X6R285</accession>
<comment type="caution">
    <text evidence="1">The sequence shown here is derived from an EMBL/GenBank/DDBJ whole genome shotgun (WGS) entry which is preliminary data.</text>
</comment>
<dbReference type="Proteomes" id="UP000887013">
    <property type="component" value="Unassembled WGS sequence"/>
</dbReference>
<dbReference type="AlphaFoldDB" id="A0A8X6R285"/>
<sequence length="107" mass="12536">MSFLLEDTGVGYYKENRREQDSFKGVVYLLRMVKGCTCSTQLALFLRSTMTVVCYRDEILQPYERLFQETINPNFLLINDSSNPHRVSTINDSLQSEETRRMGWLAR</sequence>
<organism evidence="1 2">
    <name type="scientific">Nephila pilipes</name>
    <name type="common">Giant wood spider</name>
    <name type="synonym">Nephila maculata</name>
    <dbReference type="NCBI Taxonomy" id="299642"/>
    <lineage>
        <taxon>Eukaryota</taxon>
        <taxon>Metazoa</taxon>
        <taxon>Ecdysozoa</taxon>
        <taxon>Arthropoda</taxon>
        <taxon>Chelicerata</taxon>
        <taxon>Arachnida</taxon>
        <taxon>Araneae</taxon>
        <taxon>Araneomorphae</taxon>
        <taxon>Entelegynae</taxon>
        <taxon>Araneoidea</taxon>
        <taxon>Nephilidae</taxon>
        <taxon>Nephila</taxon>
    </lineage>
</organism>
<evidence type="ECO:0000313" key="1">
    <source>
        <dbReference type="EMBL" id="GFU44875.1"/>
    </source>
</evidence>
<proteinExistence type="predicted"/>
<dbReference type="OrthoDB" id="4843387at2759"/>
<evidence type="ECO:0000313" key="2">
    <source>
        <dbReference type="Proteomes" id="UP000887013"/>
    </source>
</evidence>
<protein>
    <submittedName>
        <fullName evidence="1">Uncharacterized protein</fullName>
    </submittedName>
</protein>
<keyword evidence="2" id="KW-1185">Reference proteome</keyword>
<reference evidence="1" key="1">
    <citation type="submission" date="2020-08" db="EMBL/GenBank/DDBJ databases">
        <title>Multicomponent nature underlies the extraordinary mechanical properties of spider dragline silk.</title>
        <authorList>
            <person name="Kono N."/>
            <person name="Nakamura H."/>
            <person name="Mori M."/>
            <person name="Yoshida Y."/>
            <person name="Ohtoshi R."/>
            <person name="Malay A.D."/>
            <person name="Moran D.A.P."/>
            <person name="Tomita M."/>
            <person name="Numata K."/>
            <person name="Arakawa K."/>
        </authorList>
    </citation>
    <scope>NUCLEOTIDE SEQUENCE</scope>
</reference>